<feature type="compositionally biased region" description="Polar residues" evidence="1">
    <location>
        <begin position="7"/>
        <end position="21"/>
    </location>
</feature>
<gene>
    <name evidence="2" type="ORF">GC096_24630</name>
</gene>
<accession>A0ABX1XGM3</accession>
<protein>
    <submittedName>
        <fullName evidence="2">Uncharacterized protein</fullName>
    </submittedName>
</protein>
<evidence type="ECO:0000313" key="2">
    <source>
        <dbReference type="EMBL" id="NOU67236.1"/>
    </source>
</evidence>
<evidence type="ECO:0000256" key="1">
    <source>
        <dbReference type="SAM" id="MobiDB-lite"/>
    </source>
</evidence>
<feature type="region of interest" description="Disordered" evidence="1">
    <location>
        <begin position="1"/>
        <end position="33"/>
    </location>
</feature>
<organism evidence="2 3">
    <name type="scientific">Paenibacillus plantarum</name>
    <dbReference type="NCBI Taxonomy" id="2654975"/>
    <lineage>
        <taxon>Bacteria</taxon>
        <taxon>Bacillati</taxon>
        <taxon>Bacillota</taxon>
        <taxon>Bacilli</taxon>
        <taxon>Bacillales</taxon>
        <taxon>Paenibacillaceae</taxon>
        <taxon>Paenibacillus</taxon>
    </lineage>
</organism>
<proteinExistence type="predicted"/>
<name>A0ABX1XGM3_9BACL</name>
<dbReference type="RefSeq" id="WP_171633968.1">
    <property type="nucleotide sequence ID" value="NZ_WHNY01000067.1"/>
</dbReference>
<dbReference type="Proteomes" id="UP000653578">
    <property type="component" value="Unassembled WGS sequence"/>
</dbReference>
<reference evidence="2 3" key="1">
    <citation type="submission" date="2019-10" db="EMBL/GenBank/DDBJ databases">
        <title>Description of Paenibacillus humi sp. nov.</title>
        <authorList>
            <person name="Carlier A."/>
            <person name="Qi S."/>
        </authorList>
    </citation>
    <scope>NUCLEOTIDE SEQUENCE [LARGE SCALE GENOMIC DNA]</scope>
    <source>
        <strain evidence="2 3">LMG 31461</strain>
    </source>
</reference>
<evidence type="ECO:0000313" key="3">
    <source>
        <dbReference type="Proteomes" id="UP000653578"/>
    </source>
</evidence>
<keyword evidence="3" id="KW-1185">Reference proteome</keyword>
<sequence>MEHTKGQRSNNTQVQSSIPTKSSEEKNTSVEPSSTLKYKDIQYLQRTIGNRAVASFFNTPKRNMGETIQRKIQYTDKEGKSETSSQESAWCNAYELKMGKKFTTSPFYFQFYKSDNFTINVNTRNREVDYFKELEALLGTDPSTLQSAKDCNTIAPNVLITYTETTIDSTISTDERENQTIIFNDKDITPRESAITGDKAKTVNKLVSDSKKQIGSVLNILDQLCQTVDDTTETSKFKDTLTSLLSIQDKDRSLPAALEQLRIIFQIMQKRLSAAVLEVSTMSLNDRLSRPNAAGLSSPKRGGDWILKNEKHDATHKTWEEWLRKKQDFEGDIQLRIGADQILYKESYNKLLTAFIHELSHASASTQDYAYVHEIEKYKSLDYIKRLGNADTIALIVEELIREKEKQEKEAQPVETNGKEDNKKEDNHKEEQAKSTQEDIPTKAQMKEWIVELAENDGVDDVFKVKVSDYLAQYGKEIAYIEDEFEEWETDLVKEIAWKLM</sequence>
<feature type="region of interest" description="Disordered" evidence="1">
    <location>
        <begin position="406"/>
        <end position="439"/>
    </location>
</feature>
<comment type="caution">
    <text evidence="2">The sequence shown here is derived from an EMBL/GenBank/DDBJ whole genome shotgun (WGS) entry which is preliminary data.</text>
</comment>
<dbReference type="EMBL" id="WHNY01000067">
    <property type="protein sequence ID" value="NOU67236.1"/>
    <property type="molecule type" value="Genomic_DNA"/>
</dbReference>